<dbReference type="PANTHER" id="PTHR10668:SF105">
    <property type="entry name" value="DEHYDROGENASE-RELATED"/>
    <property type="match status" value="1"/>
</dbReference>
<sequence length="473" mass="50556">MNSQPRAVVVGAGPNGLTAAARLLVEGWDVDIYESAPAPGGAARSTASLFNGEIVDLGAAGHPFGVASLAFQKLNLKEHGLKWKNAPYEMAHPLDGKEAAFLSRSVERTAADLGFDGKAWTRLHGHVVQDIDKHLDNLLGSMLRIPKHPVHMLRFGPPALASAALLGKTLFKTEQARALLASSAVHAITSPARPLTGAFGILFGALGMSRGWPVAEGGSQAIVDALVSVIYSKGGRIHTGVEISDLRELPAADAIILNLTPRQILQLKGTDLALKARERLEKWKYGSAVYKVDFLLNEPVPWKDSRVGTAATVHVGGTVDEISFVEREVAAGRMPDRPFVMVCQQYAADPTRGLTLWSYAHVPHGYVESYPGEIRELITQQIERFAPGFRETVVDATRTSPCELEAWNANLVGGDIAGGSMAGLQSVMRPGVSLNPYRLGPGLFMASGATPPGAGVHGMPGWWAAESVLKTWH</sequence>
<keyword evidence="2" id="KW-1185">Reference proteome</keyword>
<dbReference type="Pfam" id="PF13450">
    <property type="entry name" value="NAD_binding_8"/>
    <property type="match status" value="1"/>
</dbReference>
<name>A0ABN4CE88_9CORY</name>
<dbReference type="EMBL" id="CP004350">
    <property type="protein sequence ID" value="AHI20665.1"/>
    <property type="molecule type" value="Genomic_DNA"/>
</dbReference>
<dbReference type="GeneID" id="82878219"/>
<dbReference type="Proteomes" id="UP000019226">
    <property type="component" value="Chromosome"/>
</dbReference>
<reference evidence="2" key="1">
    <citation type="submission" date="2013-02" db="EMBL/GenBank/DDBJ databases">
        <title>The complete genome sequence of Corynebacterium casei LMG S-19264 (=DSM 44701).</title>
        <authorList>
            <person name="Ruckert C."/>
            <person name="Albersmeier A."/>
            <person name="Kalinowski J."/>
        </authorList>
    </citation>
    <scope>NUCLEOTIDE SEQUENCE [LARGE SCALE GENOMIC DNA]</scope>
    <source>
        <strain evidence="2">LMG S-19264</strain>
    </source>
</reference>
<dbReference type="PANTHER" id="PTHR10668">
    <property type="entry name" value="PHYTOENE DEHYDROGENASE"/>
    <property type="match status" value="1"/>
</dbReference>
<dbReference type="RefSeq" id="WP_006821871.1">
    <property type="nucleotide sequence ID" value="NZ_CP004350.1"/>
</dbReference>
<organism evidence="1 2">
    <name type="scientific">Corynebacterium casei LMG S-19264</name>
    <dbReference type="NCBI Taxonomy" id="1285583"/>
    <lineage>
        <taxon>Bacteria</taxon>
        <taxon>Bacillati</taxon>
        <taxon>Actinomycetota</taxon>
        <taxon>Actinomycetes</taxon>
        <taxon>Mycobacteriales</taxon>
        <taxon>Corynebacteriaceae</taxon>
        <taxon>Corynebacterium</taxon>
    </lineage>
</organism>
<gene>
    <name evidence="1" type="ORF">CCASEI_10550</name>
</gene>
<dbReference type="PRINTS" id="PR00419">
    <property type="entry name" value="ADXRDTASE"/>
</dbReference>
<dbReference type="SUPFAM" id="SSF51905">
    <property type="entry name" value="FAD/NAD(P)-binding domain"/>
    <property type="match status" value="1"/>
</dbReference>
<dbReference type="InterPro" id="IPR036188">
    <property type="entry name" value="FAD/NAD-bd_sf"/>
</dbReference>
<dbReference type="Gene3D" id="3.50.50.60">
    <property type="entry name" value="FAD/NAD(P)-binding domain"/>
    <property type="match status" value="2"/>
</dbReference>
<evidence type="ECO:0000313" key="2">
    <source>
        <dbReference type="Proteomes" id="UP000019226"/>
    </source>
</evidence>
<protein>
    <submittedName>
        <fullName evidence="1">Uncharacterized protein</fullName>
    </submittedName>
</protein>
<accession>A0ABN4CE88</accession>
<evidence type="ECO:0000313" key="1">
    <source>
        <dbReference type="EMBL" id="AHI20665.1"/>
    </source>
</evidence>
<proteinExistence type="predicted"/>